<dbReference type="Pfam" id="PF01412">
    <property type="entry name" value="ArfGap"/>
    <property type="match status" value="1"/>
</dbReference>
<evidence type="ECO:0000256" key="1">
    <source>
        <dbReference type="PROSITE-ProRule" id="PRU00288"/>
    </source>
</evidence>
<dbReference type="EMBL" id="MU001639">
    <property type="protein sequence ID" value="KAF2480669.1"/>
    <property type="molecule type" value="Genomic_DNA"/>
</dbReference>
<dbReference type="OrthoDB" id="10266696at2759"/>
<dbReference type="InterPro" id="IPR001164">
    <property type="entry name" value="ArfGAP_dom"/>
</dbReference>
<dbReference type="RefSeq" id="XP_033587239.1">
    <property type="nucleotide sequence ID" value="XM_033730176.1"/>
</dbReference>
<accession>A0A6A6PKW8</accession>
<evidence type="ECO:0000259" key="4">
    <source>
        <dbReference type="PROSITE" id="PS50115"/>
    </source>
</evidence>
<dbReference type="GO" id="GO:0005737">
    <property type="term" value="C:cytoplasm"/>
    <property type="evidence" value="ECO:0007669"/>
    <property type="project" value="TreeGrafter"/>
</dbReference>
<dbReference type="CDD" id="cd08204">
    <property type="entry name" value="ArfGap"/>
    <property type="match status" value="1"/>
</dbReference>
<dbReference type="Gene3D" id="1.10.8.10">
    <property type="entry name" value="DNA helicase RuvA subunit, C-terminal domain"/>
    <property type="match status" value="1"/>
</dbReference>
<dbReference type="GO" id="GO:0005096">
    <property type="term" value="F:GTPase activator activity"/>
    <property type="evidence" value="ECO:0007669"/>
    <property type="project" value="InterPro"/>
</dbReference>
<dbReference type="InterPro" id="IPR038508">
    <property type="entry name" value="ArfGAP_dom_sf"/>
</dbReference>
<organism evidence="5 6">
    <name type="scientific">Neohortaea acidophila</name>
    <dbReference type="NCBI Taxonomy" id="245834"/>
    <lineage>
        <taxon>Eukaryota</taxon>
        <taxon>Fungi</taxon>
        <taxon>Dikarya</taxon>
        <taxon>Ascomycota</taxon>
        <taxon>Pezizomycotina</taxon>
        <taxon>Dothideomycetes</taxon>
        <taxon>Dothideomycetidae</taxon>
        <taxon>Mycosphaerellales</taxon>
        <taxon>Teratosphaeriaceae</taxon>
        <taxon>Neohortaea</taxon>
    </lineage>
</organism>
<evidence type="ECO:0008006" key="7">
    <source>
        <dbReference type="Google" id="ProtNLM"/>
    </source>
</evidence>
<dbReference type="InterPro" id="IPR037278">
    <property type="entry name" value="ARFGAP/RecO"/>
</dbReference>
<keyword evidence="1" id="KW-0863">Zinc-finger</keyword>
<dbReference type="SUPFAM" id="SSF46934">
    <property type="entry name" value="UBA-like"/>
    <property type="match status" value="1"/>
</dbReference>
<dbReference type="InterPro" id="IPR015940">
    <property type="entry name" value="UBA"/>
</dbReference>
<keyword evidence="1" id="KW-0479">Metal-binding</keyword>
<dbReference type="InterPro" id="IPR051718">
    <property type="entry name" value="ARF_GTPase-activating"/>
</dbReference>
<keyword evidence="1" id="KW-0862">Zinc</keyword>
<feature type="compositionally biased region" description="Polar residues" evidence="2">
    <location>
        <begin position="308"/>
        <end position="343"/>
    </location>
</feature>
<feature type="domain" description="UBA" evidence="3">
    <location>
        <begin position="218"/>
        <end position="258"/>
    </location>
</feature>
<dbReference type="PROSITE" id="PS50115">
    <property type="entry name" value="ARFGAP"/>
    <property type="match status" value="1"/>
</dbReference>
<keyword evidence="6" id="KW-1185">Reference proteome</keyword>
<dbReference type="PROSITE" id="PS50030">
    <property type="entry name" value="UBA"/>
    <property type="match status" value="1"/>
</dbReference>
<dbReference type="SMART" id="SM00105">
    <property type="entry name" value="ArfGap"/>
    <property type="match status" value="1"/>
</dbReference>
<dbReference type="SUPFAM" id="SSF57863">
    <property type="entry name" value="ArfGap/RecO-like zinc finger"/>
    <property type="match status" value="1"/>
</dbReference>
<dbReference type="Gene3D" id="1.10.220.150">
    <property type="entry name" value="Arf GTPase activating protein"/>
    <property type="match status" value="1"/>
</dbReference>
<dbReference type="Proteomes" id="UP000799767">
    <property type="component" value="Unassembled WGS sequence"/>
</dbReference>
<sequence length="343" mass="37216">MAASISKRQQARNERQLQDLIQTVSGNDRCADCAAKNPGWASWNLGIFLCVRCASLHRKLGTHVSKVKSLSMDSWSAEQVDNMKKVGNARSNAVYNPQGTRVDIPIDADEVDGVMERFIRQKYESRTLSTGHPAARHNTGSTSTGSWNDEPPPLPPKPKRFPFNFRSASSTTHRPKQTPLTPPRPLSPISPGNDASKPPALSKPSQLFGMKITGVSNNFDQKLAALRDMGFDDHKKNTEILKSSNGNFDKAIETLVRLGEGSKPRSPGTLTPVSMGSAGPSGIVVDKTRQADASASANPWEVSERSPQRSVSQPAPQTSLPPRSQSAGPTSNSWNPFLPQSQQ</sequence>
<reference evidence="5" key="1">
    <citation type="journal article" date="2020" name="Stud. Mycol.">
        <title>101 Dothideomycetes genomes: a test case for predicting lifestyles and emergence of pathogens.</title>
        <authorList>
            <person name="Haridas S."/>
            <person name="Albert R."/>
            <person name="Binder M."/>
            <person name="Bloem J."/>
            <person name="Labutti K."/>
            <person name="Salamov A."/>
            <person name="Andreopoulos B."/>
            <person name="Baker S."/>
            <person name="Barry K."/>
            <person name="Bills G."/>
            <person name="Bluhm B."/>
            <person name="Cannon C."/>
            <person name="Castanera R."/>
            <person name="Culley D."/>
            <person name="Daum C."/>
            <person name="Ezra D."/>
            <person name="Gonzalez J."/>
            <person name="Henrissat B."/>
            <person name="Kuo A."/>
            <person name="Liang C."/>
            <person name="Lipzen A."/>
            <person name="Lutzoni F."/>
            <person name="Magnuson J."/>
            <person name="Mondo S."/>
            <person name="Nolan M."/>
            <person name="Ohm R."/>
            <person name="Pangilinan J."/>
            <person name="Park H.-J."/>
            <person name="Ramirez L."/>
            <person name="Alfaro M."/>
            <person name="Sun H."/>
            <person name="Tritt A."/>
            <person name="Yoshinaga Y."/>
            <person name="Zwiers L.-H."/>
            <person name="Turgeon B."/>
            <person name="Goodwin S."/>
            <person name="Spatafora J."/>
            <person name="Crous P."/>
            <person name="Grigoriev I."/>
        </authorList>
    </citation>
    <scope>NUCLEOTIDE SEQUENCE</scope>
    <source>
        <strain evidence="5">CBS 113389</strain>
    </source>
</reference>
<feature type="region of interest" description="Disordered" evidence="2">
    <location>
        <begin position="125"/>
        <end position="205"/>
    </location>
</feature>
<evidence type="ECO:0000256" key="2">
    <source>
        <dbReference type="SAM" id="MobiDB-lite"/>
    </source>
</evidence>
<proteinExistence type="predicted"/>
<dbReference type="GeneID" id="54471178"/>
<dbReference type="PANTHER" id="PTHR45705">
    <property type="entry name" value="FI20236P1"/>
    <property type="match status" value="1"/>
</dbReference>
<feature type="compositionally biased region" description="Polar residues" evidence="2">
    <location>
        <begin position="138"/>
        <end position="147"/>
    </location>
</feature>
<feature type="region of interest" description="Disordered" evidence="2">
    <location>
        <begin position="259"/>
        <end position="343"/>
    </location>
</feature>
<feature type="domain" description="Arf-GAP" evidence="4">
    <location>
        <begin position="15"/>
        <end position="126"/>
    </location>
</feature>
<dbReference type="FunFam" id="1.10.220.150:FF:000026">
    <property type="entry name" value="GTPase activating protein for Arf, putative"/>
    <property type="match status" value="1"/>
</dbReference>
<evidence type="ECO:0000313" key="6">
    <source>
        <dbReference type="Proteomes" id="UP000799767"/>
    </source>
</evidence>
<dbReference type="PANTHER" id="PTHR45705:SF7">
    <property type="entry name" value="ACTIVATING PROTEIN FOR ARF, PUTATIVE (AFU_ORTHOLOGUE AFUA_4G09120)-RELATED"/>
    <property type="match status" value="1"/>
</dbReference>
<dbReference type="PRINTS" id="PR00405">
    <property type="entry name" value="REVINTRACTNG"/>
</dbReference>
<feature type="non-terminal residue" evidence="5">
    <location>
        <position position="343"/>
    </location>
</feature>
<name>A0A6A6PKW8_9PEZI</name>
<evidence type="ECO:0000313" key="5">
    <source>
        <dbReference type="EMBL" id="KAF2480669.1"/>
    </source>
</evidence>
<evidence type="ECO:0000259" key="3">
    <source>
        <dbReference type="PROSITE" id="PS50030"/>
    </source>
</evidence>
<gene>
    <name evidence="5" type="ORF">BDY17DRAFT_228522</name>
</gene>
<dbReference type="GO" id="GO:0008270">
    <property type="term" value="F:zinc ion binding"/>
    <property type="evidence" value="ECO:0007669"/>
    <property type="project" value="UniProtKB-KW"/>
</dbReference>
<dbReference type="InterPro" id="IPR009060">
    <property type="entry name" value="UBA-like_sf"/>
</dbReference>
<protein>
    <recommendedName>
        <fullName evidence="7">Arf-GAP domain-containing protein</fullName>
    </recommendedName>
</protein>
<dbReference type="AlphaFoldDB" id="A0A6A6PKW8"/>